<dbReference type="PROSITE" id="PS51257">
    <property type="entry name" value="PROKAR_LIPOPROTEIN"/>
    <property type="match status" value="1"/>
</dbReference>
<dbReference type="EMBL" id="WTYI01000001">
    <property type="protein sequence ID" value="MXO97258.1"/>
    <property type="molecule type" value="Genomic_DNA"/>
</dbReference>
<reference evidence="1 2" key="1">
    <citation type="submission" date="2019-12" db="EMBL/GenBank/DDBJ databases">
        <title>Genomic-based taxomic classification of the family Erythrobacteraceae.</title>
        <authorList>
            <person name="Xu L."/>
        </authorList>
    </citation>
    <scope>NUCLEOTIDE SEQUENCE [LARGE SCALE GENOMIC DNA]</scope>
    <source>
        <strain evidence="1 2">JCM 12189</strain>
    </source>
</reference>
<evidence type="ECO:0000313" key="1">
    <source>
        <dbReference type="EMBL" id="MXO97258.1"/>
    </source>
</evidence>
<dbReference type="RefSeq" id="WP_160596226.1">
    <property type="nucleotide sequence ID" value="NZ_WTYI01000001.1"/>
</dbReference>
<name>A0A6I4TRN1_9SPHN</name>
<proteinExistence type="predicted"/>
<evidence type="ECO:0008006" key="3">
    <source>
        <dbReference type="Google" id="ProtNLM"/>
    </source>
</evidence>
<sequence>MKPIPLVLSLAFLAGCGAGNSEIEDAEAFSGIADDEIVSLAGTEPFWSVEIKGSQATLSSPENLEGTSFSVERFAGLNGISFSGRLDGASFDAMVTPGECSDGMSDRTYPYTVTISWGPDQLVGCGHTDRQQFSGPEMP</sequence>
<keyword evidence="2" id="KW-1185">Reference proteome</keyword>
<dbReference type="Proteomes" id="UP000432727">
    <property type="component" value="Unassembled WGS sequence"/>
</dbReference>
<protein>
    <recommendedName>
        <fullName evidence="3">Lipoprotein</fullName>
    </recommendedName>
</protein>
<dbReference type="OrthoDB" id="5489750at2"/>
<comment type="caution">
    <text evidence="1">The sequence shown here is derived from an EMBL/GenBank/DDBJ whole genome shotgun (WGS) entry which is preliminary data.</text>
</comment>
<organism evidence="1 2">
    <name type="scientific">Qipengyuania aquimaris</name>
    <dbReference type="NCBI Taxonomy" id="255984"/>
    <lineage>
        <taxon>Bacteria</taxon>
        <taxon>Pseudomonadati</taxon>
        <taxon>Pseudomonadota</taxon>
        <taxon>Alphaproteobacteria</taxon>
        <taxon>Sphingomonadales</taxon>
        <taxon>Erythrobacteraceae</taxon>
        <taxon>Qipengyuania</taxon>
    </lineage>
</organism>
<accession>A0A6I4TRN1</accession>
<gene>
    <name evidence="1" type="ORF">GRI34_12605</name>
</gene>
<evidence type="ECO:0000313" key="2">
    <source>
        <dbReference type="Proteomes" id="UP000432727"/>
    </source>
</evidence>
<dbReference type="AlphaFoldDB" id="A0A6I4TRN1"/>